<protein>
    <submittedName>
        <fullName evidence="2">Uncharacterized protein</fullName>
    </submittedName>
</protein>
<proteinExistence type="predicted"/>
<feature type="region of interest" description="Disordered" evidence="1">
    <location>
        <begin position="1"/>
        <end position="31"/>
    </location>
</feature>
<name>A0A0L0UPL4_9BASI</name>
<reference evidence="3" key="1">
    <citation type="submission" date="2014-03" db="EMBL/GenBank/DDBJ databases">
        <title>The Genome Sequence of Puccinia striiformis f. sp. tritici PST-78.</title>
        <authorList>
            <consortium name="The Broad Institute Genome Sequencing Platform"/>
            <person name="Cuomo C."/>
            <person name="Hulbert S."/>
            <person name="Chen X."/>
            <person name="Walker B."/>
            <person name="Young S.K."/>
            <person name="Zeng Q."/>
            <person name="Gargeya S."/>
            <person name="Fitzgerald M."/>
            <person name="Haas B."/>
            <person name="Abouelleil A."/>
            <person name="Alvarado L."/>
            <person name="Arachchi H.M."/>
            <person name="Berlin A.M."/>
            <person name="Chapman S.B."/>
            <person name="Goldberg J."/>
            <person name="Griggs A."/>
            <person name="Gujja S."/>
            <person name="Hansen M."/>
            <person name="Howarth C."/>
            <person name="Imamovic A."/>
            <person name="Larimer J."/>
            <person name="McCowan C."/>
            <person name="Montmayeur A."/>
            <person name="Murphy C."/>
            <person name="Neiman D."/>
            <person name="Pearson M."/>
            <person name="Priest M."/>
            <person name="Roberts A."/>
            <person name="Saif S."/>
            <person name="Shea T."/>
            <person name="Sisk P."/>
            <person name="Sykes S."/>
            <person name="Wortman J."/>
            <person name="Nusbaum C."/>
            <person name="Birren B."/>
        </authorList>
    </citation>
    <scope>NUCLEOTIDE SEQUENCE [LARGE SCALE GENOMIC DNA]</scope>
    <source>
        <strain evidence="3">race PST-78</strain>
    </source>
</reference>
<evidence type="ECO:0000256" key="1">
    <source>
        <dbReference type="SAM" id="MobiDB-lite"/>
    </source>
</evidence>
<evidence type="ECO:0000313" key="2">
    <source>
        <dbReference type="EMBL" id="KNE88744.1"/>
    </source>
</evidence>
<dbReference type="EMBL" id="AJIL01000988">
    <property type="protein sequence ID" value="KNE88744.1"/>
    <property type="molecule type" value="Genomic_DNA"/>
</dbReference>
<keyword evidence="3" id="KW-1185">Reference proteome</keyword>
<organism evidence="2 3">
    <name type="scientific">Puccinia striiformis f. sp. tritici PST-78</name>
    <dbReference type="NCBI Taxonomy" id="1165861"/>
    <lineage>
        <taxon>Eukaryota</taxon>
        <taxon>Fungi</taxon>
        <taxon>Dikarya</taxon>
        <taxon>Basidiomycota</taxon>
        <taxon>Pucciniomycotina</taxon>
        <taxon>Pucciniomycetes</taxon>
        <taxon>Pucciniales</taxon>
        <taxon>Pucciniaceae</taxon>
        <taxon>Puccinia</taxon>
    </lineage>
</organism>
<dbReference type="AlphaFoldDB" id="A0A0L0UPL4"/>
<gene>
    <name evidence="2" type="ORF">PSTG_17839</name>
</gene>
<accession>A0A0L0UPL4</accession>
<dbReference type="OrthoDB" id="2511315at2759"/>
<feature type="compositionally biased region" description="Basic residues" evidence="1">
    <location>
        <begin position="1"/>
        <end position="16"/>
    </location>
</feature>
<sequence>MAIGSKKKANAARHHVARDGKQPTTSQTVDDRAHIHDQVPGADHHGAPASPPLTQAATICQLDIGEDADESSDSVDSRIIDPRIATIPEKLMFFLDPNLNLDKVRPVTKETLLKIIKHFFPTYKVPKGVSRGTLVQHFTSLVHPFITEYLEIIQSQQIPDDTEMEEAASAKPDFSGINPHSNGFSVDTILSMIDKYIRPKIKLPPSMSKASAIAFYHKYIAPQPKGGYPSPFTTKPKAIPKPYHKHLTRDEIRFALQVHCPHIYIPIAATKVICLALYEQFILDDISDQDIFEGVDYYVLLDV</sequence>
<comment type="caution">
    <text evidence="2">The sequence shown here is derived from an EMBL/GenBank/DDBJ whole genome shotgun (WGS) entry which is preliminary data.</text>
</comment>
<dbReference type="Proteomes" id="UP000054564">
    <property type="component" value="Unassembled WGS sequence"/>
</dbReference>
<evidence type="ECO:0000313" key="3">
    <source>
        <dbReference type="Proteomes" id="UP000054564"/>
    </source>
</evidence>